<dbReference type="InterPro" id="IPR007145">
    <property type="entry name" value="MAP65_Ase1_PRC1"/>
</dbReference>
<gene>
    <name evidence="2" type="ORF">LOTGIDRAFT_53299</name>
</gene>
<dbReference type="STRING" id="225164.V4A484"/>
<accession>V4A484</accession>
<protein>
    <recommendedName>
        <fullName evidence="4">Protein regulator of cytokinesis 1</fullName>
    </recommendedName>
</protein>
<dbReference type="Gene3D" id="1.20.58.1520">
    <property type="match status" value="1"/>
</dbReference>
<dbReference type="RefSeq" id="XP_009059480.1">
    <property type="nucleotide sequence ID" value="XM_009061232.1"/>
</dbReference>
<evidence type="ECO:0000313" key="2">
    <source>
        <dbReference type="EMBL" id="ESO89800.1"/>
    </source>
</evidence>
<dbReference type="GO" id="GO:1990023">
    <property type="term" value="C:mitotic spindle midzone"/>
    <property type="evidence" value="ECO:0007669"/>
    <property type="project" value="TreeGrafter"/>
</dbReference>
<dbReference type="CTD" id="20251238"/>
<organism evidence="2 3">
    <name type="scientific">Lottia gigantea</name>
    <name type="common">Giant owl limpet</name>
    <dbReference type="NCBI Taxonomy" id="225164"/>
    <lineage>
        <taxon>Eukaryota</taxon>
        <taxon>Metazoa</taxon>
        <taxon>Spiralia</taxon>
        <taxon>Lophotrochozoa</taxon>
        <taxon>Mollusca</taxon>
        <taxon>Gastropoda</taxon>
        <taxon>Patellogastropoda</taxon>
        <taxon>Lottioidea</taxon>
        <taxon>Lottiidae</taxon>
        <taxon>Lottia</taxon>
    </lineage>
</organism>
<reference evidence="2 3" key="1">
    <citation type="journal article" date="2013" name="Nature">
        <title>Insights into bilaterian evolution from three spiralian genomes.</title>
        <authorList>
            <person name="Simakov O."/>
            <person name="Marletaz F."/>
            <person name="Cho S.J."/>
            <person name="Edsinger-Gonzales E."/>
            <person name="Havlak P."/>
            <person name="Hellsten U."/>
            <person name="Kuo D.H."/>
            <person name="Larsson T."/>
            <person name="Lv J."/>
            <person name="Arendt D."/>
            <person name="Savage R."/>
            <person name="Osoegawa K."/>
            <person name="de Jong P."/>
            <person name="Grimwood J."/>
            <person name="Chapman J.A."/>
            <person name="Shapiro H."/>
            <person name="Aerts A."/>
            <person name="Otillar R.P."/>
            <person name="Terry A.Y."/>
            <person name="Boore J.L."/>
            <person name="Grigoriev I.V."/>
            <person name="Lindberg D.R."/>
            <person name="Seaver E.C."/>
            <person name="Weisblat D.A."/>
            <person name="Putnam N.H."/>
            <person name="Rokhsar D.S."/>
        </authorList>
    </citation>
    <scope>NUCLEOTIDE SEQUENCE [LARGE SCALE GENOMIC DNA]</scope>
</reference>
<feature type="coiled-coil region" evidence="1">
    <location>
        <begin position="371"/>
        <end position="398"/>
    </location>
</feature>
<feature type="non-terminal residue" evidence="2">
    <location>
        <position position="463"/>
    </location>
</feature>
<proteinExistence type="predicted"/>
<dbReference type="GeneID" id="20251238"/>
<evidence type="ECO:0008006" key="4">
    <source>
        <dbReference type="Google" id="ProtNLM"/>
    </source>
</evidence>
<feature type="non-terminal residue" evidence="2">
    <location>
        <position position="1"/>
    </location>
</feature>
<evidence type="ECO:0000313" key="3">
    <source>
        <dbReference type="Proteomes" id="UP000030746"/>
    </source>
</evidence>
<dbReference type="PANTHER" id="PTHR19321:SF41">
    <property type="entry name" value="FASCETTO-RELATED"/>
    <property type="match status" value="1"/>
</dbReference>
<dbReference type="KEGG" id="lgi:LOTGIDRAFT_53299"/>
<dbReference type="GO" id="GO:0005737">
    <property type="term" value="C:cytoplasm"/>
    <property type="evidence" value="ECO:0007669"/>
    <property type="project" value="TreeGrafter"/>
</dbReference>
<dbReference type="PANTHER" id="PTHR19321">
    <property type="entry name" value="PROTEIN REGULATOR OF CYTOKINESIS 1 PRC1-RELATED"/>
    <property type="match status" value="1"/>
</dbReference>
<dbReference type="HOGENOM" id="CLU_022964_1_0_1"/>
<dbReference type="GO" id="GO:0051256">
    <property type="term" value="P:mitotic spindle midzone assembly"/>
    <property type="evidence" value="ECO:0007669"/>
    <property type="project" value="TreeGrafter"/>
</dbReference>
<dbReference type="OrthoDB" id="642895at2759"/>
<evidence type="ECO:0000256" key="1">
    <source>
        <dbReference type="SAM" id="Coils"/>
    </source>
</evidence>
<dbReference type="Pfam" id="PF03999">
    <property type="entry name" value="MAP65_ASE1"/>
    <property type="match status" value="1"/>
</dbReference>
<keyword evidence="3" id="KW-1185">Reference proteome</keyword>
<sequence>KSLDKFYAIWESIGIPDDAIRARGDTVSLHLQTLISEMLQEEDALKDRMQKSISEFSLQVKELCEELQLPVYKSQSGLPMIQKEKDLRMKVESLSHEKNTRVNDMNRLKGQDQNLCEALCMTPYYIPTGSVPSRDQIKELEKHVASLKSTKDKRLSDFLTTKKDIIKLMDELEQDPETSFEKDVVLEAEDSFILSTDNLKKLLSLQQELLSKREEAKQICNDLWQTVKSLWDRLDISLSERNAFCAGKEGYKRKILQCLREEIIRCEQMKLQNIERFVLGIRKELTSWWDTCFYSKEQREHFDMIFHEDEFTEELLEIHERELAKVKDYYQQNRELLDKVAQRESLFKQFLEAEKNAKDPDRFFKNRGGKLLQMEKDMKKIQKDLPKVEAKVKEAISEWEKENCKQFLVGGVKYDAFIDQQWLDYEESKIKEKEQRHIKKIKQTVEEAHFGTHVSKTTPVKRR</sequence>
<name>V4A484_LOTGI</name>
<dbReference type="GO" id="GO:0008017">
    <property type="term" value="F:microtubule binding"/>
    <property type="evidence" value="ECO:0007669"/>
    <property type="project" value="InterPro"/>
</dbReference>
<dbReference type="EMBL" id="KB202544">
    <property type="protein sequence ID" value="ESO89800.1"/>
    <property type="molecule type" value="Genomic_DNA"/>
</dbReference>
<keyword evidence="1" id="KW-0175">Coiled coil</keyword>
<dbReference type="AlphaFoldDB" id="V4A484"/>
<dbReference type="Proteomes" id="UP000030746">
    <property type="component" value="Unassembled WGS sequence"/>
</dbReference>
<dbReference type="OMA" id="IDVQINC"/>